<dbReference type="EMBL" id="CAJNOM010004553">
    <property type="protein sequence ID" value="CAF1656746.1"/>
    <property type="molecule type" value="Genomic_DNA"/>
</dbReference>
<name>A0A815W584_9BILA</name>
<dbReference type="Proteomes" id="UP000663877">
    <property type="component" value="Unassembled WGS sequence"/>
</dbReference>
<evidence type="ECO:0000313" key="4">
    <source>
        <dbReference type="Proteomes" id="UP000663877"/>
    </source>
</evidence>
<evidence type="ECO:0000313" key="3">
    <source>
        <dbReference type="Proteomes" id="UP000663832"/>
    </source>
</evidence>
<evidence type="ECO:0000313" key="1">
    <source>
        <dbReference type="EMBL" id="CAF1539216.1"/>
    </source>
</evidence>
<comment type="caution">
    <text evidence="1">The sequence shown here is derived from an EMBL/GenBank/DDBJ whole genome shotgun (WGS) entry which is preliminary data.</text>
</comment>
<protein>
    <submittedName>
        <fullName evidence="1">Uncharacterized protein</fullName>
    </submittedName>
</protein>
<dbReference type="Proteomes" id="UP000663832">
    <property type="component" value="Unassembled WGS sequence"/>
</dbReference>
<accession>A0A815W584</accession>
<gene>
    <name evidence="1" type="ORF">BJG266_LOCUS45453</name>
    <name evidence="2" type="ORF">QVE165_LOCUS62448</name>
</gene>
<keyword evidence="3" id="KW-1185">Reference proteome</keyword>
<dbReference type="EMBL" id="CAJNOI010004175">
    <property type="protein sequence ID" value="CAF1539216.1"/>
    <property type="molecule type" value="Genomic_DNA"/>
</dbReference>
<reference evidence="1" key="1">
    <citation type="submission" date="2021-02" db="EMBL/GenBank/DDBJ databases">
        <authorList>
            <person name="Nowell W R."/>
        </authorList>
    </citation>
    <scope>NUCLEOTIDE SEQUENCE</scope>
</reference>
<proteinExistence type="predicted"/>
<sequence length="35" mass="3961">MLNKLKAGASRCDQTHSISLLATRAKLFEKIMLDR</sequence>
<dbReference type="AlphaFoldDB" id="A0A815W584"/>
<feature type="non-terminal residue" evidence="1">
    <location>
        <position position="35"/>
    </location>
</feature>
<evidence type="ECO:0000313" key="2">
    <source>
        <dbReference type="EMBL" id="CAF1656746.1"/>
    </source>
</evidence>
<organism evidence="1 4">
    <name type="scientific">Adineta steineri</name>
    <dbReference type="NCBI Taxonomy" id="433720"/>
    <lineage>
        <taxon>Eukaryota</taxon>
        <taxon>Metazoa</taxon>
        <taxon>Spiralia</taxon>
        <taxon>Gnathifera</taxon>
        <taxon>Rotifera</taxon>
        <taxon>Eurotatoria</taxon>
        <taxon>Bdelloidea</taxon>
        <taxon>Adinetida</taxon>
        <taxon>Adinetidae</taxon>
        <taxon>Adineta</taxon>
    </lineage>
</organism>